<sequence>MKKRIFLAAVAVAAVACSSAEKTPTTPVLTDKIVFCEATLPLDGKLLVGSFGSDEFNPLNTEGKGYILEFTDTVSRVLIPADGTLSAPKGLLVKDGYLFIADVGKMAVYNLAAPNEKPKIVPFPEGELFVNDMALHGNTLYVTVTNTGSIYALNVARPSQLDTAGLKPYVTVPGANGIVIRGDTMYIASYPPDGVTTQDNVIYRIDNISTPVATKLFDRPGQYDGLALSGDGGRLYFTNWVDSEVGYYDLGTGKTELLTPGVGIEGPARLSTDGKKLYVPDLPGSKVVEIDIR</sequence>
<keyword evidence="1" id="KW-0732">Signal</keyword>
<dbReference type="InterPro" id="IPR015943">
    <property type="entry name" value="WD40/YVTN_repeat-like_dom_sf"/>
</dbReference>
<feature type="chain" id="PRO_5047169840" description="Lipoprotein" evidence="1">
    <location>
        <begin position="23"/>
        <end position="293"/>
    </location>
</feature>
<organism evidence="2 3">
    <name type="scientific">Alistipes hominis</name>
    <dbReference type="NCBI Taxonomy" id="2763015"/>
    <lineage>
        <taxon>Bacteria</taxon>
        <taxon>Pseudomonadati</taxon>
        <taxon>Bacteroidota</taxon>
        <taxon>Bacteroidia</taxon>
        <taxon>Bacteroidales</taxon>
        <taxon>Rikenellaceae</taxon>
        <taxon>Alistipes</taxon>
    </lineage>
</organism>
<dbReference type="EMBL" id="JACOOK010000003">
    <property type="protein sequence ID" value="MBC5616926.1"/>
    <property type="molecule type" value="Genomic_DNA"/>
</dbReference>
<dbReference type="SUPFAM" id="SSF63829">
    <property type="entry name" value="Calcium-dependent phosphotriesterase"/>
    <property type="match status" value="1"/>
</dbReference>
<accession>A0ABR7CMN6</accession>
<feature type="signal peptide" evidence="1">
    <location>
        <begin position="1"/>
        <end position="22"/>
    </location>
</feature>
<reference evidence="2 3" key="1">
    <citation type="submission" date="2020-08" db="EMBL/GenBank/DDBJ databases">
        <title>Genome public.</title>
        <authorList>
            <person name="Liu C."/>
            <person name="Sun Q."/>
        </authorList>
    </citation>
    <scope>NUCLEOTIDE SEQUENCE [LARGE SCALE GENOMIC DNA]</scope>
    <source>
        <strain evidence="2 3">New-7</strain>
    </source>
</reference>
<dbReference type="Proteomes" id="UP000636891">
    <property type="component" value="Unassembled WGS sequence"/>
</dbReference>
<gene>
    <name evidence="2" type="ORF">H8S08_07850</name>
</gene>
<keyword evidence="3" id="KW-1185">Reference proteome</keyword>
<evidence type="ECO:0008006" key="4">
    <source>
        <dbReference type="Google" id="ProtNLM"/>
    </source>
</evidence>
<dbReference type="PROSITE" id="PS51257">
    <property type="entry name" value="PROKAR_LIPOPROTEIN"/>
    <property type="match status" value="1"/>
</dbReference>
<evidence type="ECO:0000313" key="3">
    <source>
        <dbReference type="Proteomes" id="UP000636891"/>
    </source>
</evidence>
<dbReference type="Gene3D" id="2.130.10.10">
    <property type="entry name" value="YVTN repeat-like/Quinoprotein amine dehydrogenase"/>
    <property type="match status" value="1"/>
</dbReference>
<evidence type="ECO:0000256" key="1">
    <source>
        <dbReference type="SAM" id="SignalP"/>
    </source>
</evidence>
<proteinExistence type="predicted"/>
<comment type="caution">
    <text evidence="2">The sequence shown here is derived from an EMBL/GenBank/DDBJ whole genome shotgun (WGS) entry which is preliminary data.</text>
</comment>
<name>A0ABR7CMN6_9BACT</name>
<dbReference type="RefSeq" id="WP_055204898.1">
    <property type="nucleotide sequence ID" value="NZ_JACOOK010000003.1"/>
</dbReference>
<evidence type="ECO:0000313" key="2">
    <source>
        <dbReference type="EMBL" id="MBC5616926.1"/>
    </source>
</evidence>
<protein>
    <recommendedName>
        <fullName evidence="4">Lipoprotein</fullName>
    </recommendedName>
</protein>